<dbReference type="PROSITE" id="PS51272">
    <property type="entry name" value="SLH"/>
    <property type="match status" value="1"/>
</dbReference>
<organism evidence="3 4">
    <name type="scientific">Aureibacillus halotolerans</name>
    <dbReference type="NCBI Taxonomy" id="1508390"/>
    <lineage>
        <taxon>Bacteria</taxon>
        <taxon>Bacillati</taxon>
        <taxon>Bacillota</taxon>
        <taxon>Bacilli</taxon>
        <taxon>Bacillales</taxon>
        <taxon>Bacillaceae</taxon>
        <taxon>Aureibacillus</taxon>
    </lineage>
</organism>
<evidence type="ECO:0000313" key="3">
    <source>
        <dbReference type="EMBL" id="TDQ40393.1"/>
    </source>
</evidence>
<dbReference type="InterPro" id="IPR001119">
    <property type="entry name" value="SLH_dom"/>
</dbReference>
<accession>A0A4R6U6A6</accession>
<feature type="domain" description="SLH" evidence="2">
    <location>
        <begin position="1"/>
        <end position="48"/>
    </location>
</feature>
<evidence type="ECO:0000256" key="1">
    <source>
        <dbReference type="ARBA" id="ARBA00022729"/>
    </source>
</evidence>
<dbReference type="AlphaFoldDB" id="A0A4R6U6A6"/>
<dbReference type="Pfam" id="PF00395">
    <property type="entry name" value="SLH"/>
    <property type="match status" value="1"/>
</dbReference>
<keyword evidence="4" id="KW-1185">Reference proteome</keyword>
<proteinExistence type="predicted"/>
<evidence type="ECO:0000313" key="4">
    <source>
        <dbReference type="Proteomes" id="UP000295632"/>
    </source>
</evidence>
<comment type="caution">
    <text evidence="3">The sequence shown here is derived from an EMBL/GenBank/DDBJ whole genome shotgun (WGS) entry which is preliminary data.</text>
</comment>
<name>A0A4R6U6A6_9BACI</name>
<dbReference type="OrthoDB" id="663332at2"/>
<sequence length="69" mass="7950">MSMRVTIRGIIRGTEKNQFEPNLNMTRAEFITILVRALGCKHQTKQDHLRVLRNHPGIARALRLLLLMG</sequence>
<evidence type="ECO:0000259" key="2">
    <source>
        <dbReference type="PROSITE" id="PS51272"/>
    </source>
</evidence>
<protein>
    <submittedName>
        <fullName evidence="3">S-layer family protein</fullName>
    </submittedName>
</protein>
<dbReference type="Proteomes" id="UP000295632">
    <property type="component" value="Unassembled WGS sequence"/>
</dbReference>
<keyword evidence="1" id="KW-0732">Signal</keyword>
<dbReference type="EMBL" id="SNYJ01000006">
    <property type="protein sequence ID" value="TDQ40393.1"/>
    <property type="molecule type" value="Genomic_DNA"/>
</dbReference>
<gene>
    <name evidence="3" type="ORF">EV213_106109</name>
</gene>
<dbReference type="RefSeq" id="WP_133580212.1">
    <property type="nucleotide sequence ID" value="NZ_SNYJ01000006.1"/>
</dbReference>
<reference evidence="3 4" key="1">
    <citation type="submission" date="2019-03" db="EMBL/GenBank/DDBJ databases">
        <title>Genomic Encyclopedia of Type Strains, Phase IV (KMG-IV): sequencing the most valuable type-strain genomes for metagenomic binning, comparative biology and taxonomic classification.</title>
        <authorList>
            <person name="Goeker M."/>
        </authorList>
    </citation>
    <scope>NUCLEOTIDE SEQUENCE [LARGE SCALE GENOMIC DNA]</scope>
    <source>
        <strain evidence="3 4">DSM 28697</strain>
    </source>
</reference>